<keyword evidence="4" id="KW-0399">Innate immunity</keyword>
<accession>A0AAW1DMM2</accession>
<dbReference type="GO" id="GO:0042742">
    <property type="term" value="P:defense response to bacterium"/>
    <property type="evidence" value="ECO:0007669"/>
    <property type="project" value="UniProtKB-KW"/>
</dbReference>
<keyword evidence="7" id="KW-1015">Disulfide bond</keyword>
<evidence type="ECO:0000256" key="2">
    <source>
        <dbReference type="ARBA" id="ARBA00022525"/>
    </source>
</evidence>
<dbReference type="Proteomes" id="UP001461498">
    <property type="component" value="Unassembled WGS sequence"/>
</dbReference>
<dbReference type="PRINTS" id="PR00271">
    <property type="entry name" value="DEFENSIN"/>
</dbReference>
<feature type="chain" id="PRO_5043867038" description="Invertebrate defensins family profile domain-containing protein" evidence="8">
    <location>
        <begin position="20"/>
        <end position="94"/>
    </location>
</feature>
<evidence type="ECO:0000256" key="5">
    <source>
        <dbReference type="ARBA" id="ARBA00022940"/>
    </source>
</evidence>
<keyword evidence="2" id="KW-0964">Secreted</keyword>
<feature type="signal peptide" evidence="8">
    <location>
        <begin position="1"/>
        <end position="19"/>
    </location>
</feature>
<evidence type="ECO:0000313" key="11">
    <source>
        <dbReference type="Proteomes" id="UP001461498"/>
    </source>
</evidence>
<gene>
    <name evidence="10" type="ORF">O3M35_006979</name>
</gene>
<dbReference type="EMBL" id="JAPXFL010000003">
    <property type="protein sequence ID" value="KAK9509724.1"/>
    <property type="molecule type" value="Genomic_DNA"/>
</dbReference>
<comment type="caution">
    <text evidence="10">The sequence shown here is derived from an EMBL/GenBank/DDBJ whole genome shotgun (WGS) entry which is preliminary data.</text>
</comment>
<dbReference type="PROSITE" id="PS51378">
    <property type="entry name" value="INVERT_DEFENSINS"/>
    <property type="match status" value="1"/>
</dbReference>
<keyword evidence="4" id="KW-0391">Immunity</keyword>
<comment type="subcellular location">
    <subcellularLocation>
        <location evidence="1">Secreted</location>
    </subcellularLocation>
</comment>
<sequence length="94" mass="10377">MKHTIACLTLFMLATVVNTYPSPPQRIQQFDVLEPSGQIAEQQIEIERPKRATCDLLSLEIMGFSVNNAACAAHCITMGRRGGRCKNAVCHCNN</sequence>
<evidence type="ECO:0000256" key="8">
    <source>
        <dbReference type="SAM" id="SignalP"/>
    </source>
</evidence>
<dbReference type="InterPro" id="IPR036574">
    <property type="entry name" value="Scorpion_toxin-like_sf"/>
</dbReference>
<dbReference type="PANTHER" id="PTHR13645">
    <property type="entry name" value="DEFENSIN"/>
    <property type="match status" value="1"/>
</dbReference>
<reference evidence="10 11" key="1">
    <citation type="submission" date="2022-12" db="EMBL/GenBank/DDBJ databases">
        <title>Chromosome-level genome assembly of true bugs.</title>
        <authorList>
            <person name="Ma L."/>
            <person name="Li H."/>
        </authorList>
    </citation>
    <scope>NUCLEOTIDE SEQUENCE [LARGE SCALE GENOMIC DNA]</scope>
    <source>
        <strain evidence="10">Lab_2022b</strain>
    </source>
</reference>
<dbReference type="GO" id="GO:0006959">
    <property type="term" value="P:humoral immune response"/>
    <property type="evidence" value="ECO:0007669"/>
    <property type="project" value="TreeGrafter"/>
</dbReference>
<dbReference type="InterPro" id="IPR017982">
    <property type="entry name" value="Defensin_insect"/>
</dbReference>
<dbReference type="InterPro" id="IPR001542">
    <property type="entry name" value="Defensin_invertebrate/fungal"/>
</dbReference>
<dbReference type="GO" id="GO:0045087">
    <property type="term" value="P:innate immune response"/>
    <property type="evidence" value="ECO:0007669"/>
    <property type="project" value="UniProtKB-KW"/>
</dbReference>
<evidence type="ECO:0000256" key="7">
    <source>
        <dbReference type="ARBA" id="ARBA00023157"/>
    </source>
</evidence>
<dbReference type="CDD" id="cd21806">
    <property type="entry name" value="DEFL_defensin-like"/>
    <property type="match status" value="1"/>
</dbReference>
<dbReference type="SUPFAM" id="SSF57095">
    <property type="entry name" value="Scorpion toxin-like"/>
    <property type="match status" value="1"/>
</dbReference>
<feature type="domain" description="Invertebrate defensins family profile" evidence="9">
    <location>
        <begin position="51"/>
        <end position="94"/>
    </location>
</feature>
<dbReference type="Pfam" id="PF01097">
    <property type="entry name" value="Defensin_2"/>
    <property type="match status" value="1"/>
</dbReference>
<keyword evidence="11" id="KW-1185">Reference proteome</keyword>
<evidence type="ECO:0000259" key="9">
    <source>
        <dbReference type="PROSITE" id="PS51378"/>
    </source>
</evidence>
<dbReference type="AlphaFoldDB" id="A0AAW1DMM2"/>
<keyword evidence="8" id="KW-0732">Signal</keyword>
<dbReference type="PANTHER" id="PTHR13645:SF0">
    <property type="entry name" value="DEFENSIN"/>
    <property type="match status" value="1"/>
</dbReference>
<keyword evidence="6" id="KW-0044">Antibiotic</keyword>
<keyword evidence="3" id="KW-0929">Antimicrobial</keyword>
<protein>
    <recommendedName>
        <fullName evidence="9">Invertebrate defensins family profile domain-containing protein</fullName>
    </recommendedName>
</protein>
<evidence type="ECO:0000256" key="3">
    <source>
        <dbReference type="ARBA" id="ARBA00022529"/>
    </source>
</evidence>
<dbReference type="GO" id="GO:0005615">
    <property type="term" value="C:extracellular space"/>
    <property type="evidence" value="ECO:0007669"/>
    <property type="project" value="TreeGrafter"/>
</dbReference>
<keyword evidence="5" id="KW-0211">Defensin</keyword>
<evidence type="ECO:0000313" key="10">
    <source>
        <dbReference type="EMBL" id="KAK9509724.1"/>
    </source>
</evidence>
<proteinExistence type="predicted"/>
<organism evidence="10 11">
    <name type="scientific">Rhynocoris fuscipes</name>
    <dbReference type="NCBI Taxonomy" id="488301"/>
    <lineage>
        <taxon>Eukaryota</taxon>
        <taxon>Metazoa</taxon>
        <taxon>Ecdysozoa</taxon>
        <taxon>Arthropoda</taxon>
        <taxon>Hexapoda</taxon>
        <taxon>Insecta</taxon>
        <taxon>Pterygota</taxon>
        <taxon>Neoptera</taxon>
        <taxon>Paraneoptera</taxon>
        <taxon>Hemiptera</taxon>
        <taxon>Heteroptera</taxon>
        <taxon>Panheteroptera</taxon>
        <taxon>Cimicomorpha</taxon>
        <taxon>Reduviidae</taxon>
        <taxon>Harpactorinae</taxon>
        <taxon>Harpactorini</taxon>
        <taxon>Rhynocoris</taxon>
    </lineage>
</organism>
<evidence type="ECO:0000256" key="6">
    <source>
        <dbReference type="ARBA" id="ARBA00023022"/>
    </source>
</evidence>
<name>A0AAW1DMM2_9HEMI</name>
<dbReference type="Gene3D" id="3.30.30.10">
    <property type="entry name" value="Knottin, scorpion toxin-like"/>
    <property type="match status" value="1"/>
</dbReference>
<evidence type="ECO:0000256" key="1">
    <source>
        <dbReference type="ARBA" id="ARBA00004613"/>
    </source>
</evidence>
<evidence type="ECO:0000256" key="4">
    <source>
        <dbReference type="ARBA" id="ARBA00022588"/>
    </source>
</evidence>